<dbReference type="Pfam" id="PF01345">
    <property type="entry name" value="DUF11"/>
    <property type="match status" value="1"/>
</dbReference>
<feature type="region of interest" description="Disordered" evidence="1">
    <location>
        <begin position="135"/>
        <end position="174"/>
    </location>
</feature>
<evidence type="ECO:0000256" key="2">
    <source>
        <dbReference type="SAM" id="Phobius"/>
    </source>
</evidence>
<proteinExistence type="predicted"/>
<reference evidence="4 5" key="1">
    <citation type="journal article" date="2016" name="Nat. Commun.">
        <title>Thousands of microbial genomes shed light on interconnected biogeochemical processes in an aquifer system.</title>
        <authorList>
            <person name="Anantharaman K."/>
            <person name="Brown C.T."/>
            <person name="Hug L.A."/>
            <person name="Sharon I."/>
            <person name="Castelle C.J."/>
            <person name="Probst A.J."/>
            <person name="Thomas B.C."/>
            <person name="Singh A."/>
            <person name="Wilkins M.J."/>
            <person name="Karaoz U."/>
            <person name="Brodie E.L."/>
            <person name="Williams K.H."/>
            <person name="Hubbard S.S."/>
            <person name="Banfield J.F."/>
        </authorList>
    </citation>
    <scope>NUCLEOTIDE SEQUENCE [LARGE SCALE GENOMIC DNA]</scope>
</reference>
<dbReference type="NCBIfam" id="TIGR01451">
    <property type="entry name" value="B_ant_repeat"/>
    <property type="match status" value="1"/>
</dbReference>
<dbReference type="Proteomes" id="UP000177451">
    <property type="component" value="Unassembled WGS sequence"/>
</dbReference>
<dbReference type="InterPro" id="IPR001434">
    <property type="entry name" value="OmcB-like_DUF11"/>
</dbReference>
<name>A0A1F5VPI7_9BACT</name>
<sequence length="967" mass="103680">MFERRIEIKRFLRLAGKTARKTLKKSKRRFFLLVRHRVSDKYDARHPVSNIFRKEEFIETLRTGTVIVLVLFVFSAIVLKTSAEDEIVSEPVAVVETGDATVVADIENAINSSSLLVGAEGNNSGGEEIAPVESVVVSPESGEAAASQNSNSQNSASKGLTPEGDGVKQEGNDYVIQGSGYDGSVATIQPVSEPQTQNNQDAGGVNAQIENNSNALIQNNSGVLAKTGANQADNNPGDAVILTGDAQSAANIVNIVNSNIIDATGFFLLLNTFGALAADFDFRNLDLFSGGCPGDCSIFSRNSSLSTLNNNDASITNEVIVRSSTGENSTSWNSGDGLIATGNAGAGANVFNLVNTNIVGSNYLVFAFNNFGSFSGDLVFPSKYLFEEFFNQDDCCAGGNLNVQNNSNAEVENSVEVVAQSGLNEANSGGDNSLIVSGDANSNVNVSNTLNSNLIGDDTFYLVVRVFGDWAGSIFSTPDHISWEETPEGLILQDNDNSAQAESSGQGGVDMNIQNNNQALVQNKVKVFALTGENKANNNGDDAIIATGDASAGANVVNVVNTNIIGRNWIMAFVNIFGDWEGGVAFGRPDLWVGERVVVPGDSLGPEVVPGAMLRYTLTVFNKGDTDATEVELNDKFLDSLLEFSDSDGGIYEGDGEVFWNLGTIKPGELKEVSYRVTVKPQIPYPATLFSNRASASSYEEDQDLADNVETTVIKLTRRNTTTPIHLREPHDPVLNLRKIQNVATTTAGSSLSYKLILTNDGYGSAYDVQVSDELINAENNEIVETKTWPLGEVFPNEEIIIEYDMEIATSAPSGIFKNMAHADGVNYNGAGRFSGTVSTKFEIYNLPDLYFVPPFVGSASSVAGSIESLGETISRLIEPLKLEIAEIPIPPPLAIQKPPLPDEFITSKVFTENMEVEGQSANPLLPPAPPYSSQVAAIFKRWFVDKFLSFFVLLASAAASMFYIKV</sequence>
<evidence type="ECO:0000313" key="4">
    <source>
        <dbReference type="EMBL" id="OGF65267.1"/>
    </source>
</evidence>
<accession>A0A1F5VPI7</accession>
<comment type="caution">
    <text evidence="4">The sequence shown here is derived from an EMBL/GenBank/DDBJ whole genome shotgun (WGS) entry which is preliminary data.</text>
</comment>
<keyword evidence="2" id="KW-0812">Transmembrane</keyword>
<evidence type="ECO:0000313" key="5">
    <source>
        <dbReference type="Proteomes" id="UP000177451"/>
    </source>
</evidence>
<evidence type="ECO:0000259" key="3">
    <source>
        <dbReference type="Pfam" id="PF01345"/>
    </source>
</evidence>
<keyword evidence="2" id="KW-1133">Transmembrane helix</keyword>
<dbReference type="AlphaFoldDB" id="A0A1F5VPI7"/>
<gene>
    <name evidence="4" type="ORF">A2Z53_03255</name>
</gene>
<dbReference type="InterPro" id="IPR047589">
    <property type="entry name" value="DUF11_rpt"/>
</dbReference>
<feature type="domain" description="DUF11" evidence="3">
    <location>
        <begin position="608"/>
        <end position="712"/>
    </location>
</feature>
<dbReference type="InterPro" id="IPR051172">
    <property type="entry name" value="Chlamydia_OmcB"/>
</dbReference>
<dbReference type="PANTHER" id="PTHR34819">
    <property type="entry name" value="LARGE CYSTEINE-RICH PERIPLASMIC PROTEIN OMCB"/>
    <property type="match status" value="1"/>
</dbReference>
<protein>
    <recommendedName>
        <fullName evidence="3">DUF11 domain-containing protein</fullName>
    </recommendedName>
</protein>
<dbReference type="EMBL" id="MFHH01000015">
    <property type="protein sequence ID" value="OGF65267.1"/>
    <property type="molecule type" value="Genomic_DNA"/>
</dbReference>
<organism evidence="4 5">
    <name type="scientific">Candidatus Giovannonibacteria bacterium RIFCSPHIGHO2_02_42_15</name>
    <dbReference type="NCBI Taxonomy" id="1798329"/>
    <lineage>
        <taxon>Bacteria</taxon>
        <taxon>Candidatus Giovannoniibacteriota</taxon>
    </lineage>
</organism>
<keyword evidence="2" id="KW-0472">Membrane</keyword>
<evidence type="ECO:0000256" key="1">
    <source>
        <dbReference type="SAM" id="MobiDB-lite"/>
    </source>
</evidence>
<feature type="compositionally biased region" description="Low complexity" evidence="1">
    <location>
        <begin position="135"/>
        <end position="157"/>
    </location>
</feature>
<feature type="transmembrane region" description="Helical" evidence="2">
    <location>
        <begin position="948"/>
        <end position="965"/>
    </location>
</feature>